<gene>
    <name evidence="7" type="ORF">FM105_08105</name>
</gene>
<proteinExistence type="predicted"/>
<evidence type="ECO:0000259" key="6">
    <source>
        <dbReference type="Pfam" id="PF02656"/>
    </source>
</evidence>
<feature type="transmembrane region" description="Helical" evidence="5">
    <location>
        <begin position="47"/>
        <end position="66"/>
    </location>
</feature>
<evidence type="ECO:0000313" key="8">
    <source>
        <dbReference type="Proteomes" id="UP000196581"/>
    </source>
</evidence>
<dbReference type="InterPro" id="IPR003807">
    <property type="entry name" value="DUF202"/>
</dbReference>
<evidence type="ECO:0000256" key="2">
    <source>
        <dbReference type="ARBA" id="ARBA00022692"/>
    </source>
</evidence>
<accession>A0A1X6XFY7</accession>
<evidence type="ECO:0000256" key="3">
    <source>
        <dbReference type="ARBA" id="ARBA00022989"/>
    </source>
</evidence>
<evidence type="ECO:0000313" key="7">
    <source>
        <dbReference type="EMBL" id="SLM98013.1"/>
    </source>
</evidence>
<reference evidence="8" key="1">
    <citation type="submission" date="2017-02" db="EMBL/GenBank/DDBJ databases">
        <authorList>
            <person name="Dridi B."/>
        </authorList>
    </citation>
    <scope>NUCLEOTIDE SEQUENCE [LARGE SCALE GENOMIC DNA]</scope>
    <source>
        <strain evidence="8">B Co 03.10</strain>
    </source>
</reference>
<sequence>MSHPPEGASHQDPGLQPERTTLAWIRTMLALLVTSSLFLRWADVHGLIAVTPFLVCLLVSLLIHLSQRTRHQRASRGIRDERINANPRAVGTLALASITISALGLLVVLIG</sequence>
<dbReference type="GO" id="GO:0012505">
    <property type="term" value="C:endomembrane system"/>
    <property type="evidence" value="ECO:0007669"/>
    <property type="project" value="UniProtKB-SubCell"/>
</dbReference>
<dbReference type="RefSeq" id="WP_087007087.1">
    <property type="nucleotide sequence ID" value="NZ_FWFF01000014.1"/>
</dbReference>
<keyword evidence="4 5" id="KW-0472">Membrane</keyword>
<keyword evidence="2 5" id="KW-0812">Transmembrane</keyword>
<organism evidence="7 8">
    <name type="scientific">Brevibacterium yomogidense</name>
    <dbReference type="NCBI Taxonomy" id="946573"/>
    <lineage>
        <taxon>Bacteria</taxon>
        <taxon>Bacillati</taxon>
        <taxon>Actinomycetota</taxon>
        <taxon>Actinomycetes</taxon>
        <taxon>Micrococcales</taxon>
        <taxon>Brevibacteriaceae</taxon>
        <taxon>Brevibacterium</taxon>
    </lineage>
</organism>
<keyword evidence="8" id="KW-1185">Reference proteome</keyword>
<feature type="transmembrane region" description="Helical" evidence="5">
    <location>
        <begin position="87"/>
        <end position="110"/>
    </location>
</feature>
<evidence type="ECO:0000256" key="5">
    <source>
        <dbReference type="SAM" id="Phobius"/>
    </source>
</evidence>
<keyword evidence="3 5" id="KW-1133">Transmembrane helix</keyword>
<protein>
    <recommendedName>
        <fullName evidence="6">DUF202 domain-containing protein</fullName>
    </recommendedName>
</protein>
<evidence type="ECO:0000256" key="1">
    <source>
        <dbReference type="ARBA" id="ARBA00004127"/>
    </source>
</evidence>
<dbReference type="AlphaFoldDB" id="A0A1X6XFY7"/>
<comment type="subcellular location">
    <subcellularLocation>
        <location evidence="1">Endomembrane system</location>
        <topology evidence="1">Multi-pass membrane protein</topology>
    </subcellularLocation>
</comment>
<feature type="domain" description="DUF202" evidence="6">
    <location>
        <begin position="12"/>
        <end position="76"/>
    </location>
</feature>
<dbReference type="Pfam" id="PF02656">
    <property type="entry name" value="DUF202"/>
    <property type="match status" value="1"/>
</dbReference>
<dbReference type="Proteomes" id="UP000196581">
    <property type="component" value="Unassembled WGS sequence"/>
</dbReference>
<dbReference type="EMBL" id="FWFF01000014">
    <property type="protein sequence ID" value="SLM98013.1"/>
    <property type="molecule type" value="Genomic_DNA"/>
</dbReference>
<evidence type="ECO:0000256" key="4">
    <source>
        <dbReference type="ARBA" id="ARBA00023136"/>
    </source>
</evidence>
<name>A0A1X6XFY7_9MICO</name>